<evidence type="ECO:0000313" key="2">
    <source>
        <dbReference type="EMBL" id="KAK8739857.1"/>
    </source>
</evidence>
<feature type="region of interest" description="Disordered" evidence="1">
    <location>
        <begin position="79"/>
        <end position="99"/>
    </location>
</feature>
<keyword evidence="3" id="KW-1185">Reference proteome</keyword>
<accession>A0AAW0XK13</accession>
<reference evidence="2" key="2">
    <citation type="submission" date="2024-01" db="EMBL/GenBank/DDBJ databases">
        <authorList>
            <person name="He J."/>
            <person name="Wang M."/>
            <person name="Zheng J."/>
            <person name="Liu Z."/>
        </authorList>
    </citation>
    <scope>NUCLEOTIDE SEQUENCE</scope>
    <source>
        <strain evidence="2">ZL_2023a</strain>
        <tissue evidence="2">Muscle</tissue>
    </source>
</reference>
<feature type="region of interest" description="Disordered" evidence="1">
    <location>
        <begin position="32"/>
        <end position="57"/>
    </location>
</feature>
<dbReference type="Proteomes" id="UP001445076">
    <property type="component" value="Unassembled WGS sequence"/>
</dbReference>
<protein>
    <submittedName>
        <fullName evidence="2">Uncharacterized protein</fullName>
    </submittedName>
</protein>
<proteinExistence type="predicted"/>
<reference evidence="2 3" key="1">
    <citation type="journal article" date="2024" name="BMC Genomics">
        <title>Genome assembly of redclaw crayfish (Cherax quadricarinatus) provides insights into its immune adaptation and hypoxia tolerance.</title>
        <authorList>
            <person name="Liu Z."/>
            <person name="Zheng J."/>
            <person name="Li H."/>
            <person name="Fang K."/>
            <person name="Wang S."/>
            <person name="He J."/>
            <person name="Zhou D."/>
            <person name="Weng S."/>
            <person name="Chi M."/>
            <person name="Gu Z."/>
            <person name="He J."/>
            <person name="Li F."/>
            <person name="Wang M."/>
        </authorList>
    </citation>
    <scope>NUCLEOTIDE SEQUENCE [LARGE SCALE GENOMIC DNA]</scope>
    <source>
        <strain evidence="2">ZL_2023a</strain>
    </source>
</reference>
<organism evidence="2 3">
    <name type="scientific">Cherax quadricarinatus</name>
    <name type="common">Australian red claw crayfish</name>
    <dbReference type="NCBI Taxonomy" id="27406"/>
    <lineage>
        <taxon>Eukaryota</taxon>
        <taxon>Metazoa</taxon>
        <taxon>Ecdysozoa</taxon>
        <taxon>Arthropoda</taxon>
        <taxon>Crustacea</taxon>
        <taxon>Multicrustacea</taxon>
        <taxon>Malacostraca</taxon>
        <taxon>Eumalacostraca</taxon>
        <taxon>Eucarida</taxon>
        <taxon>Decapoda</taxon>
        <taxon>Pleocyemata</taxon>
        <taxon>Astacidea</taxon>
        <taxon>Parastacoidea</taxon>
        <taxon>Parastacidae</taxon>
        <taxon>Cherax</taxon>
    </lineage>
</organism>
<feature type="compositionally biased region" description="Polar residues" evidence="1">
    <location>
        <begin position="82"/>
        <end position="94"/>
    </location>
</feature>
<sequence length="112" mass="11732">MGGVHMPQLDNQCCLSPGWTLVGVPIVFLSPKKTSPVPGTSSDPTTTSVTLGRAPGKDWNMSLTPRVLALSQLEPTHFGPSTHVQIPQPGTSGTLARDLPSTCAKDSNVCSH</sequence>
<dbReference type="EMBL" id="JARKIK010000035">
    <property type="protein sequence ID" value="KAK8739859.1"/>
    <property type="molecule type" value="Genomic_DNA"/>
</dbReference>
<comment type="caution">
    <text evidence="2">The sequence shown here is derived from an EMBL/GenBank/DDBJ whole genome shotgun (WGS) entry which is preliminary data.</text>
</comment>
<gene>
    <name evidence="2" type="ORF">OTU49_003234</name>
</gene>
<dbReference type="EMBL" id="JARKIK010000035">
    <property type="protein sequence ID" value="KAK8739853.1"/>
    <property type="molecule type" value="Genomic_DNA"/>
</dbReference>
<dbReference type="EMBL" id="JARKIK010000035">
    <property type="protein sequence ID" value="KAK8739857.1"/>
    <property type="molecule type" value="Genomic_DNA"/>
</dbReference>
<dbReference type="AlphaFoldDB" id="A0AAW0XK13"/>
<feature type="compositionally biased region" description="Polar residues" evidence="1">
    <location>
        <begin position="37"/>
        <end position="50"/>
    </location>
</feature>
<evidence type="ECO:0000313" key="3">
    <source>
        <dbReference type="Proteomes" id="UP001445076"/>
    </source>
</evidence>
<name>A0AAW0XK13_CHEQU</name>
<evidence type="ECO:0000256" key="1">
    <source>
        <dbReference type="SAM" id="MobiDB-lite"/>
    </source>
</evidence>